<dbReference type="InterPro" id="IPR003723">
    <property type="entry name" value="Precorrin-6x_reduct"/>
</dbReference>
<keyword evidence="2" id="KW-0169">Cobalamin biosynthesis</keyword>
<comment type="pathway">
    <text evidence="1">Cofactor biosynthesis; adenosylcobalamin biosynthesis.</text>
</comment>
<accession>A0AA45WNY6</accession>
<organism evidence="4 5">
    <name type="scientific">Laceyella tengchongensis</name>
    <dbReference type="NCBI Taxonomy" id="574699"/>
    <lineage>
        <taxon>Bacteria</taxon>
        <taxon>Bacillati</taxon>
        <taxon>Bacillota</taxon>
        <taxon>Bacilli</taxon>
        <taxon>Bacillales</taxon>
        <taxon>Thermoactinomycetaceae</taxon>
        <taxon>Laceyella</taxon>
    </lineage>
</organism>
<dbReference type="Pfam" id="PF02571">
    <property type="entry name" value="CbiJ"/>
    <property type="match status" value="1"/>
</dbReference>
<keyword evidence="3" id="KW-0560">Oxidoreductase</keyword>
<proteinExistence type="predicted"/>
<dbReference type="Gene3D" id="3.40.50.720">
    <property type="entry name" value="NAD(P)-binding Rossmann-like Domain"/>
    <property type="match status" value="1"/>
</dbReference>
<evidence type="ECO:0000256" key="3">
    <source>
        <dbReference type="ARBA" id="ARBA00023002"/>
    </source>
</evidence>
<comment type="caution">
    <text evidence="4">The sequence shown here is derived from an EMBL/GenBank/DDBJ whole genome shotgun (WGS) entry which is preliminary data.</text>
</comment>
<dbReference type="PROSITE" id="PS51014">
    <property type="entry name" value="COBK_CBIJ"/>
    <property type="match status" value="1"/>
</dbReference>
<protein>
    <submittedName>
        <fullName evidence="4">Cobalt-precorrin 6A reductase</fullName>
    </submittedName>
</protein>
<dbReference type="PANTHER" id="PTHR36925">
    <property type="entry name" value="COBALT-PRECORRIN-6A REDUCTASE"/>
    <property type="match status" value="1"/>
</dbReference>
<dbReference type="Proteomes" id="UP001157946">
    <property type="component" value="Unassembled WGS sequence"/>
</dbReference>
<gene>
    <name evidence="4" type="ORF">SAMN06265361_103342</name>
</gene>
<evidence type="ECO:0000313" key="4">
    <source>
        <dbReference type="EMBL" id="SMP19951.1"/>
    </source>
</evidence>
<reference evidence="4" key="1">
    <citation type="submission" date="2017-05" db="EMBL/GenBank/DDBJ databases">
        <authorList>
            <person name="Varghese N."/>
            <person name="Submissions S."/>
        </authorList>
    </citation>
    <scope>NUCLEOTIDE SEQUENCE</scope>
    <source>
        <strain evidence="4">DSM 45262</strain>
    </source>
</reference>
<evidence type="ECO:0000313" key="5">
    <source>
        <dbReference type="Proteomes" id="UP001157946"/>
    </source>
</evidence>
<dbReference type="RefSeq" id="WP_284724277.1">
    <property type="nucleotide sequence ID" value="NZ_FXTU01000003.1"/>
</dbReference>
<dbReference type="PANTHER" id="PTHR36925:SF1">
    <property type="entry name" value="COBALT-PRECORRIN-6A REDUCTASE"/>
    <property type="match status" value="1"/>
</dbReference>
<name>A0AA45WNY6_9BACL</name>
<evidence type="ECO:0000256" key="1">
    <source>
        <dbReference type="ARBA" id="ARBA00004953"/>
    </source>
</evidence>
<dbReference type="GO" id="GO:0016994">
    <property type="term" value="F:precorrin-6A reductase activity"/>
    <property type="evidence" value="ECO:0007669"/>
    <property type="project" value="InterPro"/>
</dbReference>
<dbReference type="AlphaFoldDB" id="A0AA45WNY6"/>
<keyword evidence="5" id="KW-1185">Reference proteome</keyword>
<dbReference type="GO" id="GO:0009236">
    <property type="term" value="P:cobalamin biosynthetic process"/>
    <property type="evidence" value="ECO:0007669"/>
    <property type="project" value="UniProtKB-KW"/>
</dbReference>
<sequence length="260" mass="28516">MIFLLAGTSDARELACLLQQEGYPLVASVVTESAADSLRKAGVSVRVGRLTADEMVAVLKEQGAAMVVDASHPFAEEASKNAILAADSAGIPYLRYERPEWKVERHPLIETVSSYQEAAEAAARRKGVVMLTTGSKTLDIFAHRLLSEPGVRLVARMLPHKDNMEKCERLGLEQKNIIAMQGPFGKELNKVLYQHYKVTTVITKESGQIGSVDEKVEAALELGLHVVLISRPRIEYGRALDKIDQVLDQVRAELGGMSHE</sequence>
<dbReference type="EMBL" id="FXTU01000003">
    <property type="protein sequence ID" value="SMP19951.1"/>
    <property type="molecule type" value="Genomic_DNA"/>
</dbReference>
<evidence type="ECO:0000256" key="2">
    <source>
        <dbReference type="ARBA" id="ARBA00022573"/>
    </source>
</evidence>
<dbReference type="NCBIfam" id="TIGR00715">
    <property type="entry name" value="precor6x_red"/>
    <property type="match status" value="1"/>
</dbReference>